<dbReference type="STRING" id="195883.A0A482XGX2"/>
<dbReference type="GO" id="GO:0005739">
    <property type="term" value="C:mitochondrion"/>
    <property type="evidence" value="ECO:0007669"/>
    <property type="project" value="TreeGrafter"/>
</dbReference>
<feature type="domain" description="Deoxynucleoside kinase" evidence="1">
    <location>
        <begin position="53"/>
        <end position="250"/>
    </location>
</feature>
<reference evidence="2 3" key="1">
    <citation type="journal article" date="2017" name="Gigascience">
        <title>Genome sequence of the small brown planthopper, Laodelphax striatellus.</title>
        <authorList>
            <person name="Zhu J."/>
            <person name="Jiang F."/>
            <person name="Wang X."/>
            <person name="Yang P."/>
            <person name="Bao Y."/>
            <person name="Zhao W."/>
            <person name="Wang W."/>
            <person name="Lu H."/>
            <person name="Wang Q."/>
            <person name="Cui N."/>
            <person name="Li J."/>
            <person name="Chen X."/>
            <person name="Luo L."/>
            <person name="Yu J."/>
            <person name="Kang L."/>
            <person name="Cui F."/>
        </authorList>
    </citation>
    <scope>NUCLEOTIDE SEQUENCE [LARGE SCALE GENOMIC DNA]</scope>
    <source>
        <strain evidence="2">Lst14</strain>
    </source>
</reference>
<gene>
    <name evidence="2" type="ORF">LSTR_LSTR000701</name>
</gene>
<keyword evidence="3" id="KW-1185">Reference proteome</keyword>
<dbReference type="InterPro" id="IPR027417">
    <property type="entry name" value="P-loop_NTPase"/>
</dbReference>
<protein>
    <recommendedName>
        <fullName evidence="1">Deoxynucleoside kinase domain-containing protein</fullName>
    </recommendedName>
</protein>
<proteinExistence type="predicted"/>
<dbReference type="Pfam" id="PF01712">
    <property type="entry name" value="dNK"/>
    <property type="match status" value="1"/>
</dbReference>
<dbReference type="FunCoup" id="A0A482XGX2">
    <property type="interactions" value="922"/>
</dbReference>
<organism evidence="2 3">
    <name type="scientific">Laodelphax striatellus</name>
    <name type="common">Small brown planthopper</name>
    <name type="synonym">Delphax striatella</name>
    <dbReference type="NCBI Taxonomy" id="195883"/>
    <lineage>
        <taxon>Eukaryota</taxon>
        <taxon>Metazoa</taxon>
        <taxon>Ecdysozoa</taxon>
        <taxon>Arthropoda</taxon>
        <taxon>Hexapoda</taxon>
        <taxon>Insecta</taxon>
        <taxon>Pterygota</taxon>
        <taxon>Neoptera</taxon>
        <taxon>Paraneoptera</taxon>
        <taxon>Hemiptera</taxon>
        <taxon>Auchenorrhyncha</taxon>
        <taxon>Fulgoroidea</taxon>
        <taxon>Delphacidae</taxon>
        <taxon>Criomorphinae</taxon>
        <taxon>Laodelphax</taxon>
    </lineage>
</organism>
<sequence length="289" mass="33323">MTLFNSFIYTCSRLLGPKLVPFRQSATRSTLQKPINIMESTNNAVLSNEQFTIFVEGNIGSGKTSFLNQFLGNDSNVYAEPMDLWRNLRGHNVLELMYENPGRWSFTFQSLVQKTMLDLHLQSSKNSIKLMERSIYSARYCFVEHLHKQGLMSAPEYAVLDEWFKWITTKCKINGNLLVYLRTEPEVVHERIIARGRKEESELTVSYLQCLHDLHEDWLMTGNAFSCPVPVVVLDANKPLSDVVEQFKQLQPDLVNRMRLNRNLNSTCSPSKAIEMDSVTNRNILKNIH</sequence>
<dbReference type="PANTHER" id="PTHR10513:SF24">
    <property type="entry name" value="THYMIDINE KINASE 2, MITOCHONDRIAL"/>
    <property type="match status" value="1"/>
</dbReference>
<dbReference type="SUPFAM" id="SSF52540">
    <property type="entry name" value="P-loop containing nucleoside triphosphate hydrolases"/>
    <property type="match status" value="1"/>
</dbReference>
<dbReference type="InParanoid" id="A0A482XGX2"/>
<dbReference type="Gene3D" id="3.40.50.300">
    <property type="entry name" value="P-loop containing nucleotide triphosphate hydrolases"/>
    <property type="match status" value="1"/>
</dbReference>
<evidence type="ECO:0000313" key="2">
    <source>
        <dbReference type="EMBL" id="RZF44749.1"/>
    </source>
</evidence>
<dbReference type="AlphaFoldDB" id="A0A482XGX2"/>
<dbReference type="FunFam" id="3.40.50.300:FF:001571">
    <property type="entry name" value="Deoxynucleoside kinase"/>
    <property type="match status" value="1"/>
</dbReference>
<name>A0A482XGX2_LAOST</name>
<evidence type="ECO:0000259" key="1">
    <source>
        <dbReference type="Pfam" id="PF01712"/>
    </source>
</evidence>
<dbReference type="GO" id="GO:0019136">
    <property type="term" value="F:deoxynucleoside kinase activity"/>
    <property type="evidence" value="ECO:0007669"/>
    <property type="project" value="TreeGrafter"/>
</dbReference>
<evidence type="ECO:0000313" key="3">
    <source>
        <dbReference type="Proteomes" id="UP000291343"/>
    </source>
</evidence>
<comment type="caution">
    <text evidence="2">The sequence shown here is derived from an EMBL/GenBank/DDBJ whole genome shotgun (WGS) entry which is preliminary data.</text>
</comment>
<dbReference type="InterPro" id="IPR050566">
    <property type="entry name" value="Deoxyribonucleoside_kinase"/>
</dbReference>
<dbReference type="EMBL" id="QKKF02010319">
    <property type="protein sequence ID" value="RZF44749.1"/>
    <property type="molecule type" value="Genomic_DNA"/>
</dbReference>
<dbReference type="SMR" id="A0A482XGX2"/>
<dbReference type="CDD" id="cd01673">
    <property type="entry name" value="dNK"/>
    <property type="match status" value="1"/>
</dbReference>
<dbReference type="PANTHER" id="PTHR10513">
    <property type="entry name" value="DEOXYNUCLEOSIDE KINASE"/>
    <property type="match status" value="1"/>
</dbReference>
<accession>A0A482XGX2</accession>
<dbReference type="InterPro" id="IPR031314">
    <property type="entry name" value="DNK_dom"/>
</dbReference>
<dbReference type="Proteomes" id="UP000291343">
    <property type="component" value="Unassembled WGS sequence"/>
</dbReference>
<dbReference type="OrthoDB" id="567086at2759"/>